<protein>
    <submittedName>
        <fullName evidence="1">Uncharacterized protein</fullName>
    </submittedName>
</protein>
<comment type="caution">
    <text evidence="1">The sequence shown here is derived from an EMBL/GenBank/DDBJ whole genome shotgun (WGS) entry which is preliminary data.</text>
</comment>
<gene>
    <name evidence="1" type="ORF">V6N12_075413</name>
</gene>
<accession>A0ABR2C7J4</accession>
<reference evidence="1 2" key="1">
    <citation type="journal article" date="2024" name="G3 (Bethesda)">
        <title>Genome assembly of Hibiscus sabdariffa L. provides insights into metabolisms of medicinal natural products.</title>
        <authorList>
            <person name="Kim T."/>
        </authorList>
    </citation>
    <scope>NUCLEOTIDE SEQUENCE [LARGE SCALE GENOMIC DNA]</scope>
    <source>
        <strain evidence="1">TK-2024</strain>
        <tissue evidence="1">Old leaves</tissue>
    </source>
</reference>
<name>A0ABR2C7J4_9ROSI</name>
<proteinExistence type="predicted"/>
<keyword evidence="2" id="KW-1185">Reference proteome</keyword>
<dbReference type="EMBL" id="JBBPBM010000063">
    <property type="protein sequence ID" value="KAK8515370.1"/>
    <property type="molecule type" value="Genomic_DNA"/>
</dbReference>
<dbReference type="Proteomes" id="UP001472677">
    <property type="component" value="Unassembled WGS sequence"/>
</dbReference>
<sequence length="75" mass="8344">MLVKQILYAILIFRCKSGENNYCARNCRPLVSLYLGPATKITPSHGYGQMVGIALSLQWDQGPGCADPRIYLQNI</sequence>
<evidence type="ECO:0000313" key="2">
    <source>
        <dbReference type="Proteomes" id="UP001472677"/>
    </source>
</evidence>
<evidence type="ECO:0000313" key="1">
    <source>
        <dbReference type="EMBL" id="KAK8515370.1"/>
    </source>
</evidence>
<organism evidence="1 2">
    <name type="scientific">Hibiscus sabdariffa</name>
    <name type="common">roselle</name>
    <dbReference type="NCBI Taxonomy" id="183260"/>
    <lineage>
        <taxon>Eukaryota</taxon>
        <taxon>Viridiplantae</taxon>
        <taxon>Streptophyta</taxon>
        <taxon>Embryophyta</taxon>
        <taxon>Tracheophyta</taxon>
        <taxon>Spermatophyta</taxon>
        <taxon>Magnoliopsida</taxon>
        <taxon>eudicotyledons</taxon>
        <taxon>Gunneridae</taxon>
        <taxon>Pentapetalae</taxon>
        <taxon>rosids</taxon>
        <taxon>malvids</taxon>
        <taxon>Malvales</taxon>
        <taxon>Malvaceae</taxon>
        <taxon>Malvoideae</taxon>
        <taxon>Hibiscus</taxon>
    </lineage>
</organism>